<evidence type="ECO:0000256" key="4">
    <source>
        <dbReference type="PROSITE-ProRule" id="PRU00409"/>
    </source>
</evidence>
<dbReference type="Gene3D" id="3.30.470.20">
    <property type="entry name" value="ATP-grasp fold, B domain"/>
    <property type="match status" value="1"/>
</dbReference>
<dbReference type="GO" id="GO:0046872">
    <property type="term" value="F:metal ion binding"/>
    <property type="evidence" value="ECO:0007669"/>
    <property type="project" value="InterPro"/>
</dbReference>
<dbReference type="PROSITE" id="PS50975">
    <property type="entry name" value="ATP_GRASP"/>
    <property type="match status" value="1"/>
</dbReference>
<keyword evidence="1" id="KW-0436">Ligase</keyword>
<keyword evidence="2 4" id="KW-0547">Nucleotide-binding</keyword>
<dbReference type="PANTHER" id="PTHR43585:SF2">
    <property type="entry name" value="ATP-GRASP ENZYME FSQD"/>
    <property type="match status" value="1"/>
</dbReference>
<dbReference type="GO" id="GO:0005524">
    <property type="term" value="F:ATP binding"/>
    <property type="evidence" value="ECO:0007669"/>
    <property type="project" value="UniProtKB-UniRule"/>
</dbReference>
<dbReference type="GO" id="GO:0016874">
    <property type="term" value="F:ligase activity"/>
    <property type="evidence" value="ECO:0007669"/>
    <property type="project" value="UniProtKB-KW"/>
</dbReference>
<dbReference type="InterPro" id="IPR052032">
    <property type="entry name" value="ATP-dep_AA_Ligase"/>
</dbReference>
<dbReference type="PANTHER" id="PTHR43585">
    <property type="entry name" value="FUMIPYRROLE BIOSYNTHESIS PROTEIN C"/>
    <property type="match status" value="1"/>
</dbReference>
<evidence type="ECO:0000313" key="7">
    <source>
        <dbReference type="Proteomes" id="UP000235330"/>
    </source>
</evidence>
<sequence>MHKVPFSYIGYDKVIDHDVHNVIYVGLEKAVADIPENLRCQRLKVGCFDEVKSVLQTIVNAKGIAIDRLISMSQYTLELAADLRQFFSIPGHGPDFVARTENKVVMKSLLHGDGLLAPRFIRLSNGGEINEVKWAGKTILKPVSDTASRGVKDFESPEMALAFYHRNLENSEYDWDKYELEQFIEGDIYHFDGFRVAGKTLLNIPSKFVGNCLDFAKGKAFGAVQADRQIEFEAQLEKFLNSIGIQHGPFHLEAINTKEGLCFLEVSSRVGGAGIQSCLEARTGLNMIHCELALQLSDLPIDSNPFKDFFCFNPNEANYGYFVFPGHQLESSDEISLLNIDSFLDNSNLLKYHVQKDPNEISSQITYNDGEVPFSGIVATKSYKESVALVQDILSSVKIAVNSRAQ</sequence>
<keyword evidence="3 4" id="KW-0067">ATP-binding</keyword>
<dbReference type="Pfam" id="PF13535">
    <property type="entry name" value="ATP-grasp_4"/>
    <property type="match status" value="1"/>
</dbReference>
<accession>A0A2N7FIQ3</accession>
<evidence type="ECO:0000256" key="2">
    <source>
        <dbReference type="ARBA" id="ARBA00022741"/>
    </source>
</evidence>
<evidence type="ECO:0000256" key="1">
    <source>
        <dbReference type="ARBA" id="ARBA00022598"/>
    </source>
</evidence>
<dbReference type="InterPro" id="IPR011761">
    <property type="entry name" value="ATP-grasp"/>
</dbReference>
<evidence type="ECO:0000313" key="6">
    <source>
        <dbReference type="EMBL" id="PMJ69186.1"/>
    </source>
</evidence>
<dbReference type="SUPFAM" id="SSF56059">
    <property type="entry name" value="Glutathione synthetase ATP-binding domain-like"/>
    <property type="match status" value="1"/>
</dbReference>
<dbReference type="Proteomes" id="UP000235330">
    <property type="component" value="Unassembled WGS sequence"/>
</dbReference>
<evidence type="ECO:0000256" key="3">
    <source>
        <dbReference type="ARBA" id="ARBA00022840"/>
    </source>
</evidence>
<protein>
    <recommendedName>
        <fullName evidence="5">ATP-grasp domain-containing protein</fullName>
    </recommendedName>
</protein>
<dbReference type="AlphaFoldDB" id="A0A2N7FIQ3"/>
<dbReference type="Gene3D" id="3.40.50.20">
    <property type="match status" value="1"/>
</dbReference>
<comment type="caution">
    <text evidence="6">The sequence shown here is derived from an EMBL/GenBank/DDBJ whole genome shotgun (WGS) entry which is preliminary data.</text>
</comment>
<dbReference type="EMBL" id="MCWU01000012">
    <property type="protein sequence ID" value="PMJ69186.1"/>
    <property type="molecule type" value="Genomic_DNA"/>
</dbReference>
<evidence type="ECO:0000259" key="5">
    <source>
        <dbReference type="PROSITE" id="PS50975"/>
    </source>
</evidence>
<gene>
    <name evidence="6" type="ORF">BCU17_14070</name>
</gene>
<proteinExistence type="predicted"/>
<feature type="domain" description="ATP-grasp" evidence="5">
    <location>
        <begin position="107"/>
        <end position="296"/>
    </location>
</feature>
<reference evidence="7" key="1">
    <citation type="submission" date="2016-07" db="EMBL/GenBank/DDBJ databases">
        <title>Nontailed viruses are major unrecognized killers of bacteria in the ocean.</title>
        <authorList>
            <person name="Kauffman K."/>
            <person name="Hussain F."/>
            <person name="Yang J."/>
            <person name="Arevalo P."/>
            <person name="Brown J."/>
            <person name="Cutler M."/>
            <person name="Kelly L."/>
            <person name="Polz M.F."/>
        </authorList>
    </citation>
    <scope>NUCLEOTIDE SEQUENCE [LARGE SCALE GENOMIC DNA]</scope>
    <source>
        <strain evidence="7">10N.261.55.E11</strain>
    </source>
</reference>
<organism evidence="6 7">
    <name type="scientific">Vibrio splendidus</name>
    <dbReference type="NCBI Taxonomy" id="29497"/>
    <lineage>
        <taxon>Bacteria</taxon>
        <taxon>Pseudomonadati</taxon>
        <taxon>Pseudomonadota</taxon>
        <taxon>Gammaproteobacteria</taxon>
        <taxon>Vibrionales</taxon>
        <taxon>Vibrionaceae</taxon>
        <taxon>Vibrio</taxon>
    </lineage>
</organism>
<name>A0A2N7FIQ3_VIBSP</name>